<reference evidence="2 3" key="1">
    <citation type="journal article" date="2019" name="Genome Biol. Evol.">
        <title>Insights into the evolution of the New World diploid cottons (Gossypium, subgenus Houzingenia) based on genome sequencing.</title>
        <authorList>
            <person name="Grover C.E."/>
            <person name="Arick M.A. 2nd"/>
            <person name="Thrash A."/>
            <person name="Conover J.L."/>
            <person name="Sanders W.S."/>
            <person name="Peterson D.G."/>
            <person name="Frelichowski J.E."/>
            <person name="Scheffler J.A."/>
            <person name="Scheffler B.E."/>
            <person name="Wendel J.F."/>
        </authorList>
    </citation>
    <scope>NUCLEOTIDE SEQUENCE [LARGE SCALE GENOMIC DNA]</scope>
    <source>
        <strain evidence="2">8</strain>
        <tissue evidence="2">Leaf</tissue>
    </source>
</reference>
<dbReference type="Proteomes" id="UP000593568">
    <property type="component" value="Unassembled WGS sequence"/>
</dbReference>
<dbReference type="InterPro" id="IPR002156">
    <property type="entry name" value="RNaseH_domain"/>
</dbReference>
<dbReference type="InterPro" id="IPR012337">
    <property type="entry name" value="RNaseH-like_sf"/>
</dbReference>
<comment type="caution">
    <text evidence="2">The sequence shown here is derived from an EMBL/GenBank/DDBJ whole genome shotgun (WGS) entry which is preliminary data.</text>
</comment>
<dbReference type="Gene3D" id="3.30.420.10">
    <property type="entry name" value="Ribonuclease H-like superfamily/Ribonuclease H"/>
    <property type="match status" value="1"/>
</dbReference>
<evidence type="ECO:0000313" key="2">
    <source>
        <dbReference type="EMBL" id="MBA0762693.1"/>
    </source>
</evidence>
<keyword evidence="3" id="KW-1185">Reference proteome</keyword>
<dbReference type="Pfam" id="PF13456">
    <property type="entry name" value="RVT_3"/>
    <property type="match status" value="1"/>
</dbReference>
<dbReference type="InterPro" id="IPR044730">
    <property type="entry name" value="RNase_H-like_dom_plant"/>
</dbReference>
<dbReference type="GO" id="GO:0003676">
    <property type="term" value="F:nucleic acid binding"/>
    <property type="evidence" value="ECO:0007669"/>
    <property type="project" value="InterPro"/>
</dbReference>
<dbReference type="AlphaFoldDB" id="A0A7J9DPL6"/>
<proteinExistence type="predicted"/>
<dbReference type="SUPFAM" id="SSF53098">
    <property type="entry name" value="Ribonuclease H-like"/>
    <property type="match status" value="1"/>
</dbReference>
<dbReference type="EMBL" id="JABEZW010000004">
    <property type="protein sequence ID" value="MBA0762693.1"/>
    <property type="molecule type" value="Genomic_DNA"/>
</dbReference>
<evidence type="ECO:0000313" key="3">
    <source>
        <dbReference type="Proteomes" id="UP000593568"/>
    </source>
</evidence>
<dbReference type="PANTHER" id="PTHR47723:SF24">
    <property type="entry name" value="RNASE H TYPE-1 DOMAIN-CONTAINING PROTEIN"/>
    <property type="match status" value="1"/>
</dbReference>
<gene>
    <name evidence="2" type="ORF">Gotri_012275</name>
</gene>
<evidence type="ECO:0000259" key="1">
    <source>
        <dbReference type="Pfam" id="PF13456"/>
    </source>
</evidence>
<dbReference type="InterPro" id="IPR036397">
    <property type="entry name" value="RNaseH_sf"/>
</dbReference>
<protein>
    <recommendedName>
        <fullName evidence="1">RNase H type-1 domain-containing protein</fullName>
    </recommendedName>
</protein>
<feature type="domain" description="RNase H type-1" evidence="1">
    <location>
        <begin position="114"/>
        <end position="218"/>
    </location>
</feature>
<sequence length="256" mass="28935">MWGLKHSEIANSEQIISYEVRGSVRLVMACLGTPVRDCGTYSGLYTSFTECRDKSLNLYLAAFGMFSSDYQLSSGLFGTFRIKISCNSQALLTIVEAWTMSLGAKGGLDDWSWGVVRGPNRGWIGGFEMKIGLSDIFLVEARALLEGLKFVWVQGYRQVEIESDNVLLIVVIQNGLAVSSKYSEVRQVYEWCFKVWDLTFHQILKDSNRVVGRIAKEARGEMEQLITHVDPSKHVRSLLEDNTHRAMHILMAEDQH</sequence>
<dbReference type="PANTHER" id="PTHR47723">
    <property type="entry name" value="OS05G0353850 PROTEIN"/>
    <property type="match status" value="1"/>
</dbReference>
<name>A0A7J9DPL6_9ROSI</name>
<organism evidence="2 3">
    <name type="scientific">Gossypium trilobum</name>
    <dbReference type="NCBI Taxonomy" id="34281"/>
    <lineage>
        <taxon>Eukaryota</taxon>
        <taxon>Viridiplantae</taxon>
        <taxon>Streptophyta</taxon>
        <taxon>Embryophyta</taxon>
        <taxon>Tracheophyta</taxon>
        <taxon>Spermatophyta</taxon>
        <taxon>Magnoliopsida</taxon>
        <taxon>eudicotyledons</taxon>
        <taxon>Gunneridae</taxon>
        <taxon>Pentapetalae</taxon>
        <taxon>rosids</taxon>
        <taxon>malvids</taxon>
        <taxon>Malvales</taxon>
        <taxon>Malvaceae</taxon>
        <taxon>Malvoideae</taxon>
        <taxon>Gossypium</taxon>
    </lineage>
</organism>
<dbReference type="InterPro" id="IPR053151">
    <property type="entry name" value="RNase_H-like"/>
</dbReference>
<dbReference type="CDD" id="cd06222">
    <property type="entry name" value="RNase_H_like"/>
    <property type="match status" value="1"/>
</dbReference>
<accession>A0A7J9DPL6</accession>
<dbReference type="GO" id="GO:0004523">
    <property type="term" value="F:RNA-DNA hybrid ribonuclease activity"/>
    <property type="evidence" value="ECO:0007669"/>
    <property type="project" value="InterPro"/>
</dbReference>